<feature type="compositionally biased region" description="Polar residues" evidence="1">
    <location>
        <begin position="23"/>
        <end position="35"/>
    </location>
</feature>
<dbReference type="PANTHER" id="PTHR47000">
    <property type="entry name" value="ADENINE NUCLEOTIDE ALPHA HYDROLASES-LIKE SUPERFAMILY PROTEIN"/>
    <property type="match status" value="1"/>
</dbReference>
<evidence type="ECO:0000256" key="1">
    <source>
        <dbReference type="SAM" id="MobiDB-lite"/>
    </source>
</evidence>
<dbReference type="Proteomes" id="UP001162972">
    <property type="component" value="Chromosome 8"/>
</dbReference>
<proteinExistence type="predicted"/>
<name>A0AAD6KTY3_9ROSI</name>
<gene>
    <name evidence="2" type="ORF">OIU84_021130</name>
</gene>
<protein>
    <submittedName>
        <fullName evidence="2">Uncharacterized protein</fullName>
    </submittedName>
</protein>
<evidence type="ECO:0000313" key="2">
    <source>
        <dbReference type="EMBL" id="KAJ6429665.1"/>
    </source>
</evidence>
<accession>A0AAD6KTY3</accession>
<comment type="caution">
    <text evidence="2">The sequence shown here is derived from an EMBL/GenBank/DDBJ whole genome shotgun (WGS) entry which is preliminary data.</text>
</comment>
<dbReference type="EMBL" id="JAPFFJ010000004">
    <property type="protein sequence ID" value="KAJ6429665.1"/>
    <property type="molecule type" value="Genomic_DNA"/>
</dbReference>
<dbReference type="AlphaFoldDB" id="A0AAD6KTY3"/>
<reference evidence="2 3" key="1">
    <citation type="journal article" date="2023" name="Int. J. Mol. Sci.">
        <title>De Novo Assembly and Annotation of 11 Diverse Shrub Willow (Salix) Genomes Reveals Novel Gene Organization in Sex-Linked Regions.</title>
        <authorList>
            <person name="Hyden B."/>
            <person name="Feng K."/>
            <person name="Yates T.B."/>
            <person name="Jawdy S."/>
            <person name="Cereghino C."/>
            <person name="Smart L.B."/>
            <person name="Muchero W."/>
        </authorList>
    </citation>
    <scope>NUCLEOTIDE SEQUENCE [LARGE SCALE GENOMIC DNA]</scope>
    <source>
        <tissue evidence="2">Shoot tip</tissue>
    </source>
</reference>
<feature type="compositionally biased region" description="Basic and acidic residues" evidence="1">
    <location>
        <begin position="36"/>
        <end position="60"/>
    </location>
</feature>
<organism evidence="2 3">
    <name type="scientific">Salix udensis</name>
    <dbReference type="NCBI Taxonomy" id="889485"/>
    <lineage>
        <taxon>Eukaryota</taxon>
        <taxon>Viridiplantae</taxon>
        <taxon>Streptophyta</taxon>
        <taxon>Embryophyta</taxon>
        <taxon>Tracheophyta</taxon>
        <taxon>Spermatophyta</taxon>
        <taxon>Magnoliopsida</taxon>
        <taxon>eudicotyledons</taxon>
        <taxon>Gunneridae</taxon>
        <taxon>Pentapetalae</taxon>
        <taxon>rosids</taxon>
        <taxon>fabids</taxon>
        <taxon>Malpighiales</taxon>
        <taxon>Salicaceae</taxon>
        <taxon>Saliceae</taxon>
        <taxon>Salix</taxon>
    </lineage>
</organism>
<keyword evidence="3" id="KW-1185">Reference proteome</keyword>
<dbReference type="PANTHER" id="PTHR47000:SF1">
    <property type="entry name" value="ADENINE NUCLEOTIDE ALPHA HYDROLASES-LIKE SUPERFAMILY PROTEIN"/>
    <property type="match status" value="1"/>
</dbReference>
<feature type="region of interest" description="Disordered" evidence="1">
    <location>
        <begin position="1"/>
        <end position="60"/>
    </location>
</feature>
<sequence>MGTRLPGFCLNRTRPHVRVRSPPIQSKPNLNSTKNDQNKENPDSVAGDEEKSGNPEGKDVELLGRKIMVVVDSSIEAKGAFTMGTLSQCSKPGSAYSSSCN</sequence>
<evidence type="ECO:0000313" key="3">
    <source>
        <dbReference type="Proteomes" id="UP001162972"/>
    </source>
</evidence>